<evidence type="ECO:0000313" key="2">
    <source>
        <dbReference type="Proteomes" id="UP000002696"/>
    </source>
</evidence>
<reference evidence="2" key="1">
    <citation type="journal article" date="2011" name="J. Bacteriol.">
        <title>Genome sequences of eight morphologically diverse alphaproteobacteria.</title>
        <authorList>
            <consortium name="US DOE Joint Genome Institute"/>
            <person name="Brown P.J."/>
            <person name="Kysela D.T."/>
            <person name="Buechlein A."/>
            <person name="Hemmerich C."/>
            <person name="Brun Y.V."/>
        </authorList>
    </citation>
    <scope>NUCLEOTIDE SEQUENCE [LARGE SCALE GENOMIC DNA]</scope>
    <source>
        <strain evidence="2">ATCC 15264 / DSM 4735 / LMG 14903 / NBRC 16000 / CB 81</strain>
    </source>
</reference>
<dbReference type="InParanoid" id="D9QNY7"/>
<proteinExistence type="predicted"/>
<organism evidence="1 2">
    <name type="scientific">Brevundimonas subvibrioides (strain ATCC 15264 / DSM 4735 / LMG 14903 / NBRC 16000 / CB 81)</name>
    <name type="common">Caulobacter subvibrioides</name>
    <dbReference type="NCBI Taxonomy" id="633149"/>
    <lineage>
        <taxon>Bacteria</taxon>
        <taxon>Pseudomonadati</taxon>
        <taxon>Pseudomonadota</taxon>
        <taxon>Alphaproteobacteria</taxon>
        <taxon>Caulobacterales</taxon>
        <taxon>Caulobacteraceae</taxon>
        <taxon>Brevundimonas</taxon>
    </lineage>
</organism>
<name>D9QNY7_BRESC</name>
<dbReference type="EMBL" id="CP002102">
    <property type="protein sequence ID" value="ADL00420.1"/>
    <property type="molecule type" value="Genomic_DNA"/>
</dbReference>
<protein>
    <submittedName>
        <fullName evidence="1">Uncharacterized protein</fullName>
    </submittedName>
</protein>
<dbReference type="STRING" id="633149.Bresu_1108"/>
<dbReference type="OrthoDB" id="9834294at2"/>
<dbReference type="RefSeq" id="WP_013268523.1">
    <property type="nucleotide sequence ID" value="NC_014375.1"/>
</dbReference>
<gene>
    <name evidence="1" type="ordered locus">Bresu_1108</name>
</gene>
<dbReference type="HOGENOM" id="CLU_2056897_0_0_5"/>
<dbReference type="BioCyc" id="BSUB633149:G1GM8-1106-MONOMER"/>
<keyword evidence="2" id="KW-1185">Reference proteome</keyword>
<accession>D9QNY7</accession>
<dbReference type="KEGG" id="bsb:Bresu_1108"/>
<evidence type="ECO:0000313" key="1">
    <source>
        <dbReference type="EMBL" id="ADL00420.1"/>
    </source>
</evidence>
<sequence>MATDHTLENLFLGLSDELACWALAGEGLQHLAGQLLATHPRPHETLVEVQQLDALVQHIEQMAVLCSRLSTAAAANGGILDIGLVKSAAEASTLSGLAQRFHAGGRTAVAASSGECELW</sequence>
<dbReference type="Proteomes" id="UP000002696">
    <property type="component" value="Chromosome"/>
</dbReference>
<dbReference type="AlphaFoldDB" id="D9QNY7"/>